<comment type="subcellular location">
    <subcellularLocation>
        <location evidence="1">Cell membrane</location>
        <topology evidence="1">Multi-pass membrane protein</topology>
    </subcellularLocation>
</comment>
<feature type="transmembrane region" description="Helical" evidence="6">
    <location>
        <begin position="252"/>
        <end position="272"/>
    </location>
</feature>
<feature type="domain" description="PhoU" evidence="7">
    <location>
        <begin position="363"/>
        <end position="447"/>
    </location>
</feature>
<evidence type="ECO:0000256" key="2">
    <source>
        <dbReference type="ARBA" id="ARBA00022475"/>
    </source>
</evidence>
<evidence type="ECO:0000256" key="5">
    <source>
        <dbReference type="ARBA" id="ARBA00023136"/>
    </source>
</evidence>
<evidence type="ECO:0000259" key="7">
    <source>
        <dbReference type="Pfam" id="PF01895"/>
    </source>
</evidence>
<dbReference type="GO" id="GO:0005436">
    <property type="term" value="F:sodium:phosphate symporter activity"/>
    <property type="evidence" value="ECO:0007669"/>
    <property type="project" value="InterPro"/>
</dbReference>
<dbReference type="InterPro" id="IPR004633">
    <property type="entry name" value="NaPi_cotrn-rel/YqeW-like"/>
</dbReference>
<accession>A0A1L3GGQ6</accession>
<keyword evidence="2" id="KW-1003">Cell membrane</keyword>
<feature type="transmembrane region" description="Helical" evidence="6">
    <location>
        <begin position="69"/>
        <end position="91"/>
    </location>
</feature>
<dbReference type="GO" id="GO:0005886">
    <property type="term" value="C:plasma membrane"/>
    <property type="evidence" value="ECO:0007669"/>
    <property type="project" value="UniProtKB-SubCell"/>
</dbReference>
<dbReference type="RefSeq" id="WP_072286909.1">
    <property type="nucleotide sequence ID" value="NZ_CP015455.1"/>
</dbReference>
<feature type="transmembrane region" description="Helical" evidence="6">
    <location>
        <begin position="103"/>
        <end position="124"/>
    </location>
</feature>
<dbReference type="SUPFAM" id="SSF109755">
    <property type="entry name" value="PhoU-like"/>
    <property type="match status" value="1"/>
</dbReference>
<dbReference type="InterPro" id="IPR003841">
    <property type="entry name" value="Na/Pi_transpt"/>
</dbReference>
<feature type="transmembrane region" description="Helical" evidence="6">
    <location>
        <begin position="130"/>
        <end position="149"/>
    </location>
</feature>
<dbReference type="KEGG" id="pace:A6070_02530"/>
<dbReference type="Gene3D" id="1.20.58.220">
    <property type="entry name" value="Phosphate transport system protein phou homolog 2, domain 2"/>
    <property type="match status" value="1"/>
</dbReference>
<reference evidence="8 9" key="1">
    <citation type="journal article" date="2017" name="Genome Announc.">
        <title>Complete Genome Sequences of Two Acetylene-Fermenting Pelobacter acetylenicus Strains.</title>
        <authorList>
            <person name="Sutton J.M."/>
            <person name="Baesman S.M."/>
            <person name="Fierst J.L."/>
            <person name="Poret-Peterson A.T."/>
            <person name="Oremland R.S."/>
            <person name="Dunlap D.S."/>
            <person name="Akob D.M."/>
        </authorList>
    </citation>
    <scope>NUCLEOTIDE SEQUENCE [LARGE SCALE GENOMIC DNA]</scope>
    <source>
        <strain evidence="8 9">DSM 3247</strain>
    </source>
</reference>
<dbReference type="OrthoDB" id="9763003at2"/>
<dbReference type="Proteomes" id="UP000182264">
    <property type="component" value="Chromosome"/>
</dbReference>
<dbReference type="AlphaFoldDB" id="A0A1L3GGQ6"/>
<protein>
    <submittedName>
        <fullName evidence="8">Transporter</fullName>
    </submittedName>
</protein>
<keyword evidence="4 6" id="KW-1133">Transmembrane helix</keyword>
<dbReference type="PANTHER" id="PTHR10010:SF46">
    <property type="entry name" value="SODIUM-DEPENDENT PHOSPHATE TRANSPORT PROTEIN 2B"/>
    <property type="match status" value="1"/>
</dbReference>
<dbReference type="InterPro" id="IPR038078">
    <property type="entry name" value="PhoU-like_sf"/>
</dbReference>
<feature type="domain" description="PhoU" evidence="7">
    <location>
        <begin position="468"/>
        <end position="552"/>
    </location>
</feature>
<dbReference type="Pfam" id="PF01895">
    <property type="entry name" value="PhoU"/>
    <property type="match status" value="2"/>
</dbReference>
<feature type="transmembrane region" description="Helical" evidence="6">
    <location>
        <begin position="170"/>
        <end position="191"/>
    </location>
</feature>
<sequence>MHFIGIFIETIGGLGLFVLGMKTMTEGLQMAAGPRIKKILCAISANRVIGCATGALVTAMVQSSSATTVMLIGFVSAGLLTLQQAVGVILGANIGTTMTSQLIAFKLSSLSLPAVALGVSMRFFSKQKKYRYAGEVILGFGLLFLGMETMKHGLQPLRSDPNFLSFFTRFDPASLGGLLLCVLTGALLTMAVQSSSATVGLTMTMATQGLLSFPAAMALVLGENIGTTITAELATLGTANIEAHRTARAHTMFNVIGVGIMVLVFPQFVAFVEKITRLSGVGAPDALLHGEHLYVGRYLANGHTLFNITNALFFLLFLPVLVKAAIMLSPKDKTAPPPEAIPEFNDFYDESPIAALAQVRAEILRMAKTARQTLENVIPAIKQRNPEMMSGWKEQEKWIDQARKEITHYLIKIYQLEINEDSAREIHSFFRMANNIEKIGDAVEQLAHLSEKLFENRLLLSDHSLKDLEQMSHRVLAFLDLVIVQINAPDATFMQEAYKHETGINLQFNKMRVQKIQRLQERDCSIEPGLWYIDIMAYLERIGGYCFNIAQAITGQK</sequence>
<dbReference type="STRING" id="29542.A6070_02530"/>
<dbReference type="EMBL" id="CP015518">
    <property type="protein sequence ID" value="APG25060.1"/>
    <property type="molecule type" value="Genomic_DNA"/>
</dbReference>
<evidence type="ECO:0000256" key="4">
    <source>
        <dbReference type="ARBA" id="ARBA00022989"/>
    </source>
</evidence>
<keyword evidence="5 6" id="KW-0472">Membrane</keyword>
<dbReference type="GO" id="GO:0044341">
    <property type="term" value="P:sodium-dependent phosphate transport"/>
    <property type="evidence" value="ECO:0007669"/>
    <property type="project" value="InterPro"/>
</dbReference>
<dbReference type="NCBIfam" id="NF037997">
    <property type="entry name" value="Na_Pi_symport"/>
    <property type="match status" value="1"/>
</dbReference>
<keyword evidence="3 6" id="KW-0812">Transmembrane</keyword>
<evidence type="ECO:0000313" key="8">
    <source>
        <dbReference type="EMBL" id="APG25060.1"/>
    </source>
</evidence>
<evidence type="ECO:0000256" key="6">
    <source>
        <dbReference type="SAM" id="Phobius"/>
    </source>
</evidence>
<evidence type="ECO:0000313" key="9">
    <source>
        <dbReference type="Proteomes" id="UP000182264"/>
    </source>
</evidence>
<evidence type="ECO:0000256" key="1">
    <source>
        <dbReference type="ARBA" id="ARBA00004651"/>
    </source>
</evidence>
<feature type="transmembrane region" description="Helical" evidence="6">
    <location>
        <begin position="6"/>
        <end position="24"/>
    </location>
</feature>
<proteinExistence type="predicted"/>
<dbReference type="NCBIfam" id="TIGR00704">
    <property type="entry name" value="NaPi_cotrn_rel"/>
    <property type="match status" value="1"/>
</dbReference>
<organism evidence="8 9">
    <name type="scientific">Syntrophotalea acetylenica</name>
    <name type="common">Pelobacter acetylenicus</name>
    <dbReference type="NCBI Taxonomy" id="29542"/>
    <lineage>
        <taxon>Bacteria</taxon>
        <taxon>Pseudomonadati</taxon>
        <taxon>Thermodesulfobacteriota</taxon>
        <taxon>Desulfuromonadia</taxon>
        <taxon>Desulfuromonadales</taxon>
        <taxon>Syntrophotaleaceae</taxon>
        <taxon>Syntrophotalea</taxon>
    </lineage>
</organism>
<keyword evidence="9" id="KW-1185">Reference proteome</keyword>
<dbReference type="InterPro" id="IPR026022">
    <property type="entry name" value="PhoU_dom"/>
</dbReference>
<evidence type="ECO:0000256" key="3">
    <source>
        <dbReference type="ARBA" id="ARBA00022692"/>
    </source>
</evidence>
<dbReference type="Pfam" id="PF02690">
    <property type="entry name" value="Na_Pi_cotrans"/>
    <property type="match status" value="2"/>
</dbReference>
<feature type="transmembrane region" description="Helical" evidence="6">
    <location>
        <begin position="305"/>
        <end position="326"/>
    </location>
</feature>
<dbReference type="PANTHER" id="PTHR10010">
    <property type="entry name" value="SOLUTE CARRIER FAMILY 34 SODIUM PHOSPHATE , MEMBER 2-RELATED"/>
    <property type="match status" value="1"/>
</dbReference>
<name>A0A1L3GGQ6_SYNAC</name>
<gene>
    <name evidence="8" type="ORF">A7E75_08560</name>
</gene>